<organism evidence="6 7">
    <name type="scientific">Echinicola jeungdonensis</name>
    <dbReference type="NCBI Taxonomy" id="709343"/>
    <lineage>
        <taxon>Bacteria</taxon>
        <taxon>Pseudomonadati</taxon>
        <taxon>Bacteroidota</taxon>
        <taxon>Cytophagia</taxon>
        <taxon>Cytophagales</taxon>
        <taxon>Cyclobacteriaceae</taxon>
        <taxon>Echinicola</taxon>
    </lineage>
</organism>
<sequence>MRNGNSTEWLTKQKYGICRLSLVSVYQEPRPGSGLITQLLFGETYEVVEVSPDEKWLKIKIGAVNTTGWMQALQHEEISPEDFNFFTGGDNQITTSPVSTLKFREGTIYLLAGSLLQISASELFDTKRFIGFEGRVRNHKEKASRGELIDIARSFRNVPFLSGGRSYFGIGSGSFIQLVFKISGYSVPKFISQLVDAGRPVSAEKAYPGDLVIFGNEKDIPHHAGIYLGDNRVIHVSGKVKEDLIKLNGDAIGKPNSPTHRVLDIRCLI</sequence>
<dbReference type="PANTHER" id="PTHR47053">
    <property type="entry name" value="MUREIN DD-ENDOPEPTIDASE MEPH-RELATED"/>
    <property type="match status" value="1"/>
</dbReference>
<evidence type="ECO:0000259" key="5">
    <source>
        <dbReference type="PROSITE" id="PS51935"/>
    </source>
</evidence>
<feature type="domain" description="NlpC/P60" evidence="5">
    <location>
        <begin position="142"/>
        <end position="269"/>
    </location>
</feature>
<evidence type="ECO:0000256" key="2">
    <source>
        <dbReference type="ARBA" id="ARBA00022670"/>
    </source>
</evidence>
<dbReference type="PROSITE" id="PS51935">
    <property type="entry name" value="NLPC_P60"/>
    <property type="match status" value="1"/>
</dbReference>
<dbReference type="Gene3D" id="3.90.1720.10">
    <property type="entry name" value="endopeptidase domain like (from Nostoc punctiforme)"/>
    <property type="match status" value="1"/>
</dbReference>
<dbReference type="InterPro" id="IPR051202">
    <property type="entry name" value="Peptidase_C40"/>
</dbReference>
<comment type="caution">
    <text evidence="6">The sequence shown here is derived from an EMBL/GenBank/DDBJ whole genome shotgun (WGS) entry which is preliminary data.</text>
</comment>
<dbReference type="Pfam" id="PF18348">
    <property type="entry name" value="SH3_16"/>
    <property type="match status" value="1"/>
</dbReference>
<dbReference type="InterPro" id="IPR038765">
    <property type="entry name" value="Papain-like_cys_pep_sf"/>
</dbReference>
<comment type="similarity">
    <text evidence="1">Belongs to the peptidase C40 family.</text>
</comment>
<dbReference type="SUPFAM" id="SSF54001">
    <property type="entry name" value="Cysteine proteinases"/>
    <property type="match status" value="1"/>
</dbReference>
<keyword evidence="7" id="KW-1185">Reference proteome</keyword>
<dbReference type="Gene3D" id="2.30.30.40">
    <property type="entry name" value="SH3 Domains"/>
    <property type="match status" value="1"/>
</dbReference>
<keyword evidence="3" id="KW-0378">Hydrolase</keyword>
<keyword evidence="2" id="KW-0645">Protease</keyword>
<dbReference type="RefSeq" id="WP_290248180.1">
    <property type="nucleotide sequence ID" value="NZ_JAUFQT010000001.1"/>
</dbReference>
<gene>
    <name evidence="6" type="ORF">ACFFUR_13365</name>
</gene>
<evidence type="ECO:0000256" key="4">
    <source>
        <dbReference type="ARBA" id="ARBA00022807"/>
    </source>
</evidence>
<dbReference type="Pfam" id="PF00877">
    <property type="entry name" value="NLPC_P60"/>
    <property type="match status" value="1"/>
</dbReference>
<evidence type="ECO:0000313" key="7">
    <source>
        <dbReference type="Proteomes" id="UP001589654"/>
    </source>
</evidence>
<dbReference type="PANTHER" id="PTHR47053:SF1">
    <property type="entry name" value="MUREIN DD-ENDOPEPTIDASE MEPH-RELATED"/>
    <property type="match status" value="1"/>
</dbReference>
<dbReference type="InterPro" id="IPR041382">
    <property type="entry name" value="SH3_16"/>
</dbReference>
<protein>
    <submittedName>
        <fullName evidence="6">NlpC/P60 family protein</fullName>
    </submittedName>
</protein>
<dbReference type="InterPro" id="IPR000064">
    <property type="entry name" value="NLP_P60_dom"/>
</dbReference>
<keyword evidence="4" id="KW-0788">Thiol protease</keyword>
<dbReference type="Proteomes" id="UP001589654">
    <property type="component" value="Unassembled WGS sequence"/>
</dbReference>
<name>A0ABV5J7I4_9BACT</name>
<evidence type="ECO:0000313" key="6">
    <source>
        <dbReference type="EMBL" id="MFB9212798.1"/>
    </source>
</evidence>
<evidence type="ECO:0000256" key="3">
    <source>
        <dbReference type="ARBA" id="ARBA00022801"/>
    </source>
</evidence>
<evidence type="ECO:0000256" key="1">
    <source>
        <dbReference type="ARBA" id="ARBA00007074"/>
    </source>
</evidence>
<reference evidence="6 7" key="1">
    <citation type="submission" date="2024-09" db="EMBL/GenBank/DDBJ databases">
        <authorList>
            <person name="Sun Q."/>
            <person name="Mori K."/>
        </authorList>
    </citation>
    <scope>NUCLEOTIDE SEQUENCE [LARGE SCALE GENOMIC DNA]</scope>
    <source>
        <strain evidence="6 7">CECT 7682</strain>
    </source>
</reference>
<proteinExistence type="inferred from homology"/>
<dbReference type="EMBL" id="JBHMEW010000064">
    <property type="protein sequence ID" value="MFB9212798.1"/>
    <property type="molecule type" value="Genomic_DNA"/>
</dbReference>
<accession>A0ABV5J7I4</accession>